<keyword evidence="3" id="KW-1185">Reference proteome</keyword>
<dbReference type="RefSeq" id="WP_245655159.1">
    <property type="nucleotide sequence ID" value="NZ_JBEZVI010000005.1"/>
</dbReference>
<dbReference type="Proteomes" id="UP001550853">
    <property type="component" value="Unassembled WGS sequence"/>
</dbReference>
<sequence length="179" mass="19472">MKYQSQLGGGRDQANAEYHGEEVQGELMRNNVSRMFKMTAAAAACMSALVIPTASSAAAAPSVHVSGVAVNSIDATCKHHNRNYVVRNYYRGPARYTLRCGTKTWGWKHIKARHGWNKTMDKNISTAIWSGAPNGRGGFSIYTQSCPSYEKFRTIIGTPAGAGDLLTAYRVTTFAATKC</sequence>
<dbReference type="EMBL" id="JBEZVI010000005">
    <property type="protein sequence ID" value="MEU3710217.1"/>
    <property type="molecule type" value="Genomic_DNA"/>
</dbReference>
<evidence type="ECO:0000313" key="2">
    <source>
        <dbReference type="EMBL" id="MEU3710217.1"/>
    </source>
</evidence>
<proteinExistence type="predicted"/>
<organism evidence="2 3">
    <name type="scientific">Streptomyces catenulae</name>
    <dbReference type="NCBI Taxonomy" id="66875"/>
    <lineage>
        <taxon>Bacteria</taxon>
        <taxon>Bacillati</taxon>
        <taxon>Actinomycetota</taxon>
        <taxon>Actinomycetes</taxon>
        <taxon>Kitasatosporales</taxon>
        <taxon>Streptomycetaceae</taxon>
        <taxon>Streptomyces</taxon>
    </lineage>
</organism>
<name>A0ABV2YWU4_9ACTN</name>
<gene>
    <name evidence="2" type="ORF">AB0E61_08950</name>
</gene>
<comment type="caution">
    <text evidence="2">The sequence shown here is derived from an EMBL/GenBank/DDBJ whole genome shotgun (WGS) entry which is preliminary data.</text>
</comment>
<protein>
    <recommendedName>
        <fullName evidence="4">Secreted protein</fullName>
    </recommendedName>
</protein>
<evidence type="ECO:0008006" key="4">
    <source>
        <dbReference type="Google" id="ProtNLM"/>
    </source>
</evidence>
<feature type="region of interest" description="Disordered" evidence="1">
    <location>
        <begin position="1"/>
        <end position="20"/>
    </location>
</feature>
<evidence type="ECO:0000313" key="3">
    <source>
        <dbReference type="Proteomes" id="UP001550853"/>
    </source>
</evidence>
<accession>A0ABV2YWU4</accession>
<reference evidence="2 3" key="1">
    <citation type="submission" date="2024-06" db="EMBL/GenBank/DDBJ databases">
        <title>The Natural Products Discovery Center: Release of the First 8490 Sequenced Strains for Exploring Actinobacteria Biosynthetic Diversity.</title>
        <authorList>
            <person name="Kalkreuter E."/>
            <person name="Kautsar S.A."/>
            <person name="Yang D."/>
            <person name="Bader C.D."/>
            <person name="Teijaro C.N."/>
            <person name="Fluegel L."/>
            <person name="Davis C.M."/>
            <person name="Simpson J.R."/>
            <person name="Lauterbach L."/>
            <person name="Steele A.D."/>
            <person name="Gui C."/>
            <person name="Meng S."/>
            <person name="Li G."/>
            <person name="Viehrig K."/>
            <person name="Ye F."/>
            <person name="Su P."/>
            <person name="Kiefer A.F."/>
            <person name="Nichols A."/>
            <person name="Cepeda A.J."/>
            <person name="Yan W."/>
            <person name="Fan B."/>
            <person name="Jiang Y."/>
            <person name="Adhikari A."/>
            <person name="Zheng C.-J."/>
            <person name="Schuster L."/>
            <person name="Cowan T.M."/>
            <person name="Smanski M.J."/>
            <person name="Chevrette M.G."/>
            <person name="De Carvalho L.P.S."/>
            <person name="Shen B."/>
        </authorList>
    </citation>
    <scope>NUCLEOTIDE SEQUENCE [LARGE SCALE GENOMIC DNA]</scope>
    <source>
        <strain evidence="2 3">NPDC033039</strain>
    </source>
</reference>
<evidence type="ECO:0000256" key="1">
    <source>
        <dbReference type="SAM" id="MobiDB-lite"/>
    </source>
</evidence>